<sequence length="340" mass="38313">MQYTGSELLFLARQSLRQALPQFTYRKGGAAQRLFSQSMRRLFPHMPAEDCHELCRRHYLSLHQRRQLRRHLGRLDASGMERFLYRHVRVEGQEYLDLARNSERPVVLFTPHYGNFTIVALKLIQTIGRVKTVNSFHNQLPASHPMGDVEGLFGRLGYGYAPISNDHNSAALKAIRALRRGEVLTIMPDSLGVTGHTSYVPFFGHLVPAMAGASLFALKSNAVVIGIYACPEEGLQTTLRLSAPLEIERCGDLDIDMRTLASAMFRDMERQIRRSPEHWYLLPEVGRALAQTLRLAPPSELGWLGQLRQAAPEFQQAIPELERTLAELAQRQMAGGGGLF</sequence>
<keyword evidence="5" id="KW-0472">Membrane</keyword>
<dbReference type="Proteomes" id="UP000541535">
    <property type="component" value="Unassembled WGS sequence"/>
</dbReference>
<dbReference type="CDD" id="cd07984">
    <property type="entry name" value="LPLAT_LABLAT-like"/>
    <property type="match status" value="1"/>
</dbReference>
<comment type="caution">
    <text evidence="7">The sequence shown here is derived from an EMBL/GenBank/DDBJ whole genome shotgun (WGS) entry which is preliminary data.</text>
</comment>
<dbReference type="EC" id="2.3.1.241" evidence="7"/>
<accession>A0A7W5BA90</accession>
<dbReference type="InterPro" id="IPR004960">
    <property type="entry name" value="LipA_acyltrans"/>
</dbReference>
<dbReference type="GO" id="GO:0005886">
    <property type="term" value="C:plasma membrane"/>
    <property type="evidence" value="ECO:0007669"/>
    <property type="project" value="UniProtKB-SubCell"/>
</dbReference>
<keyword evidence="2" id="KW-1003">Cell membrane</keyword>
<gene>
    <name evidence="7" type="ORF">FHS03_002496</name>
</gene>
<dbReference type="PANTHER" id="PTHR30606">
    <property type="entry name" value="LIPID A BIOSYNTHESIS LAUROYL ACYLTRANSFERASE"/>
    <property type="match status" value="1"/>
</dbReference>
<dbReference type="GO" id="GO:0009247">
    <property type="term" value="P:glycolipid biosynthetic process"/>
    <property type="evidence" value="ECO:0007669"/>
    <property type="project" value="UniProtKB-ARBA"/>
</dbReference>
<protein>
    <submittedName>
        <fullName evidence="7">KDO2-lipid IV(A) lauroyltransferase</fullName>
        <ecNumber evidence="7">2.3.1.241</ecNumber>
    </submittedName>
</protein>
<reference evidence="7 8" key="1">
    <citation type="submission" date="2020-08" db="EMBL/GenBank/DDBJ databases">
        <title>Genomic Encyclopedia of Type Strains, Phase III (KMG-III): the genomes of soil and plant-associated and newly described type strains.</title>
        <authorList>
            <person name="Whitman W."/>
        </authorList>
    </citation>
    <scope>NUCLEOTIDE SEQUENCE [LARGE SCALE GENOMIC DNA]</scope>
    <source>
        <strain evidence="7 8">CECT 8897</strain>
    </source>
</reference>
<evidence type="ECO:0000256" key="6">
    <source>
        <dbReference type="ARBA" id="ARBA00023315"/>
    </source>
</evidence>
<name>A0A7W5BA90_9BURK</name>
<evidence type="ECO:0000256" key="5">
    <source>
        <dbReference type="ARBA" id="ARBA00023136"/>
    </source>
</evidence>
<dbReference type="AlphaFoldDB" id="A0A7W5BA90"/>
<organism evidence="7 8">
    <name type="scientific">Pseudoduganella violacea</name>
    <dbReference type="NCBI Taxonomy" id="1715466"/>
    <lineage>
        <taxon>Bacteria</taxon>
        <taxon>Pseudomonadati</taxon>
        <taxon>Pseudomonadota</taxon>
        <taxon>Betaproteobacteria</taxon>
        <taxon>Burkholderiales</taxon>
        <taxon>Oxalobacteraceae</taxon>
        <taxon>Telluria group</taxon>
        <taxon>Pseudoduganella</taxon>
    </lineage>
</organism>
<keyword evidence="6 7" id="KW-0012">Acyltransferase</keyword>
<dbReference type="PANTHER" id="PTHR30606:SF10">
    <property type="entry name" value="PHOSPHATIDYLINOSITOL MANNOSIDE ACYLTRANSFERASE"/>
    <property type="match status" value="1"/>
</dbReference>
<dbReference type="RefSeq" id="WP_183441279.1">
    <property type="nucleotide sequence ID" value="NZ_JACHXD010000006.1"/>
</dbReference>
<evidence type="ECO:0000313" key="7">
    <source>
        <dbReference type="EMBL" id="MBB3119444.1"/>
    </source>
</evidence>
<keyword evidence="3" id="KW-0997">Cell inner membrane</keyword>
<dbReference type="Pfam" id="PF03279">
    <property type="entry name" value="Lip_A_acyltrans"/>
    <property type="match status" value="1"/>
</dbReference>
<dbReference type="GO" id="GO:0008913">
    <property type="term" value="F:Kdo2-lipid IVA acyltransferase activity"/>
    <property type="evidence" value="ECO:0007669"/>
    <property type="project" value="UniProtKB-EC"/>
</dbReference>
<dbReference type="EMBL" id="JACHXD010000006">
    <property type="protein sequence ID" value="MBB3119444.1"/>
    <property type="molecule type" value="Genomic_DNA"/>
</dbReference>
<evidence type="ECO:0000256" key="2">
    <source>
        <dbReference type="ARBA" id="ARBA00022475"/>
    </source>
</evidence>
<evidence type="ECO:0000256" key="3">
    <source>
        <dbReference type="ARBA" id="ARBA00022519"/>
    </source>
</evidence>
<evidence type="ECO:0000256" key="1">
    <source>
        <dbReference type="ARBA" id="ARBA00004533"/>
    </source>
</evidence>
<proteinExistence type="predicted"/>
<evidence type="ECO:0000313" key="8">
    <source>
        <dbReference type="Proteomes" id="UP000541535"/>
    </source>
</evidence>
<comment type="subcellular location">
    <subcellularLocation>
        <location evidence="1">Cell inner membrane</location>
    </subcellularLocation>
</comment>
<evidence type="ECO:0000256" key="4">
    <source>
        <dbReference type="ARBA" id="ARBA00022679"/>
    </source>
</evidence>
<keyword evidence="8" id="KW-1185">Reference proteome</keyword>
<keyword evidence="4 7" id="KW-0808">Transferase</keyword>